<evidence type="ECO:0000313" key="9">
    <source>
        <dbReference type="Proteomes" id="UP000320791"/>
    </source>
</evidence>
<evidence type="ECO:0000313" key="8">
    <source>
        <dbReference type="EMBL" id="TWT25045.1"/>
    </source>
</evidence>
<dbReference type="PANTHER" id="PTHR40077">
    <property type="entry name" value="MEMBRANE PROTEIN-RELATED"/>
    <property type="match status" value="1"/>
</dbReference>
<feature type="transmembrane region" description="Helical" evidence="6">
    <location>
        <begin position="48"/>
        <end position="67"/>
    </location>
</feature>
<evidence type="ECO:0000256" key="3">
    <source>
        <dbReference type="ARBA" id="ARBA00022692"/>
    </source>
</evidence>
<keyword evidence="2" id="KW-1003">Cell membrane</keyword>
<dbReference type="PANTHER" id="PTHR40077:SF2">
    <property type="entry name" value="MEMBRANE PROTEIN"/>
    <property type="match status" value="1"/>
</dbReference>
<evidence type="ECO:0000259" key="7">
    <source>
        <dbReference type="Pfam" id="PF12823"/>
    </source>
</evidence>
<dbReference type="EMBL" id="VOHM01000013">
    <property type="protein sequence ID" value="TWT25045.1"/>
    <property type="molecule type" value="Genomic_DNA"/>
</dbReference>
<proteinExistence type="predicted"/>
<dbReference type="AlphaFoldDB" id="A0A5C5UI93"/>
<name>A0A5C5UI93_9CORY</name>
<feature type="domain" description="DUF3817" evidence="7">
    <location>
        <begin position="15"/>
        <end position="103"/>
    </location>
</feature>
<sequence>MTVNPERARRVAQALKLFSIAAWVTGVWLLILCARMVLHYIVGIEMPAWANIIGQLHGLFYMLYLVATLNLGTKARWEPTKWITTALAGTVPFLSFVVEARRRKEVSAAFNL</sequence>
<dbReference type="Proteomes" id="UP000320791">
    <property type="component" value="Unassembled WGS sequence"/>
</dbReference>
<keyword evidence="9" id="KW-1185">Reference proteome</keyword>
<accession>A0A5C5UI93</accession>
<comment type="caution">
    <text evidence="8">The sequence shown here is derived from an EMBL/GenBank/DDBJ whole genome shotgun (WGS) entry which is preliminary data.</text>
</comment>
<gene>
    <name evidence="8" type="ORF">FRX94_07205</name>
</gene>
<evidence type="ECO:0000256" key="2">
    <source>
        <dbReference type="ARBA" id="ARBA00022475"/>
    </source>
</evidence>
<evidence type="ECO:0000256" key="4">
    <source>
        <dbReference type="ARBA" id="ARBA00022989"/>
    </source>
</evidence>
<keyword evidence="4 6" id="KW-1133">Transmembrane helix</keyword>
<keyword evidence="3 6" id="KW-0812">Transmembrane</keyword>
<reference evidence="8 9" key="1">
    <citation type="submission" date="2019-08" db="EMBL/GenBank/DDBJ databases">
        <authorList>
            <person name="Lei W."/>
        </authorList>
    </citation>
    <scope>NUCLEOTIDE SEQUENCE [LARGE SCALE GENOMIC DNA]</scope>
    <source>
        <strain evidence="8 9">CCUG 58627</strain>
    </source>
</reference>
<dbReference type="OrthoDB" id="9342687at2"/>
<dbReference type="RefSeq" id="WP_146324457.1">
    <property type="nucleotide sequence ID" value="NZ_BAABLR010000010.1"/>
</dbReference>
<protein>
    <submittedName>
        <fullName evidence="8">DUF3817 domain-containing protein</fullName>
    </submittedName>
</protein>
<evidence type="ECO:0000256" key="5">
    <source>
        <dbReference type="ARBA" id="ARBA00023136"/>
    </source>
</evidence>
<evidence type="ECO:0000256" key="1">
    <source>
        <dbReference type="ARBA" id="ARBA00004651"/>
    </source>
</evidence>
<dbReference type="GO" id="GO:0005886">
    <property type="term" value="C:plasma membrane"/>
    <property type="evidence" value="ECO:0007669"/>
    <property type="project" value="UniProtKB-SubCell"/>
</dbReference>
<dbReference type="NCBIfam" id="TIGR03954">
    <property type="entry name" value="integ_memb_HG"/>
    <property type="match status" value="1"/>
</dbReference>
<organism evidence="8 9">
    <name type="scientific">Corynebacterium canis</name>
    <dbReference type="NCBI Taxonomy" id="679663"/>
    <lineage>
        <taxon>Bacteria</taxon>
        <taxon>Bacillati</taxon>
        <taxon>Actinomycetota</taxon>
        <taxon>Actinomycetes</taxon>
        <taxon>Mycobacteriales</taxon>
        <taxon>Corynebacteriaceae</taxon>
        <taxon>Corynebacterium</taxon>
    </lineage>
</organism>
<comment type="subcellular location">
    <subcellularLocation>
        <location evidence="1">Cell membrane</location>
        <topology evidence="1">Multi-pass membrane protein</topology>
    </subcellularLocation>
</comment>
<dbReference type="Pfam" id="PF12823">
    <property type="entry name" value="DUF3817"/>
    <property type="match status" value="1"/>
</dbReference>
<keyword evidence="5 6" id="KW-0472">Membrane</keyword>
<dbReference type="InterPro" id="IPR023845">
    <property type="entry name" value="DUF3817_TM"/>
</dbReference>
<evidence type="ECO:0000256" key="6">
    <source>
        <dbReference type="SAM" id="Phobius"/>
    </source>
</evidence>
<feature type="transmembrane region" description="Helical" evidence="6">
    <location>
        <begin position="20"/>
        <end position="42"/>
    </location>
</feature>